<accession>A0A5C3F1C5</accession>
<feature type="region of interest" description="Disordered" evidence="1">
    <location>
        <begin position="1"/>
        <end position="20"/>
    </location>
</feature>
<dbReference type="EMBL" id="OOIP01000007">
    <property type="protein sequence ID" value="SPO37517.1"/>
    <property type="molecule type" value="Genomic_DNA"/>
</dbReference>
<reference evidence="2 3" key="1">
    <citation type="submission" date="2018-03" db="EMBL/GenBank/DDBJ databases">
        <authorList>
            <person name="Guldener U."/>
        </authorList>
    </citation>
    <scope>NUCLEOTIDE SEQUENCE [LARGE SCALE GENOMIC DNA]</scope>
    <source>
        <strain evidence="2 3">DAOM196992</strain>
    </source>
</reference>
<name>A0A5C3F1C5_9BASI</name>
<dbReference type="Proteomes" id="UP000323386">
    <property type="component" value="Unassembled WGS sequence"/>
</dbReference>
<evidence type="ECO:0000313" key="2">
    <source>
        <dbReference type="EMBL" id="SPO37517.1"/>
    </source>
</evidence>
<gene>
    <name evidence="2" type="ORF">PSFLO_02992</name>
</gene>
<feature type="region of interest" description="Disordered" evidence="1">
    <location>
        <begin position="170"/>
        <end position="201"/>
    </location>
</feature>
<feature type="compositionally biased region" description="Polar residues" evidence="1">
    <location>
        <begin position="1"/>
        <end position="16"/>
    </location>
</feature>
<sequence>MSATSPNKSSPSQNWPLPSDGVSIYVPDAFLQDPPTERWASPSDSQDVWIPDIFRPAPPGPAQSSQQALSALLKGNDHRCKLDLMTCPICDVHVCDMPKLSDFIYHITDNHRPAKVLNDKGKLVHVYKETCFISGCSCQICWVPKPWHLRSHIHEGLKQMLRDEIDAFWPPSKPKAKRPMSTGAAEQEGSARKSKRVTIQD</sequence>
<dbReference type="AlphaFoldDB" id="A0A5C3F1C5"/>
<protein>
    <submittedName>
        <fullName evidence="2">Uncharacterized protein</fullName>
    </submittedName>
</protein>
<keyword evidence="3" id="KW-1185">Reference proteome</keyword>
<organism evidence="2 3">
    <name type="scientific">Pseudozyma flocculosa</name>
    <dbReference type="NCBI Taxonomy" id="84751"/>
    <lineage>
        <taxon>Eukaryota</taxon>
        <taxon>Fungi</taxon>
        <taxon>Dikarya</taxon>
        <taxon>Basidiomycota</taxon>
        <taxon>Ustilaginomycotina</taxon>
        <taxon>Ustilaginomycetes</taxon>
        <taxon>Ustilaginales</taxon>
        <taxon>Ustilaginaceae</taxon>
        <taxon>Pseudozyma</taxon>
    </lineage>
</organism>
<proteinExistence type="predicted"/>
<evidence type="ECO:0000256" key="1">
    <source>
        <dbReference type="SAM" id="MobiDB-lite"/>
    </source>
</evidence>
<evidence type="ECO:0000313" key="3">
    <source>
        <dbReference type="Proteomes" id="UP000323386"/>
    </source>
</evidence>
<feature type="compositionally biased region" description="Basic residues" evidence="1">
    <location>
        <begin position="192"/>
        <end position="201"/>
    </location>
</feature>